<dbReference type="Gene3D" id="3.40.50.150">
    <property type="entry name" value="Vaccinia Virus protein VP39"/>
    <property type="match status" value="1"/>
</dbReference>
<dbReference type="PANTHER" id="PTHR13610:SF9">
    <property type="entry name" value="FI06469P"/>
    <property type="match status" value="1"/>
</dbReference>
<evidence type="ECO:0000256" key="4">
    <source>
        <dbReference type="ARBA" id="ARBA00022691"/>
    </source>
</evidence>
<dbReference type="EMBL" id="GL448858">
    <property type="protein sequence ID" value="EFN83618.1"/>
    <property type="molecule type" value="Genomic_DNA"/>
</dbReference>
<dbReference type="AlphaFoldDB" id="E2BKZ7"/>
<organism evidence="7">
    <name type="scientific">Harpegnathos saltator</name>
    <name type="common">Jerdon's jumping ant</name>
    <dbReference type="NCBI Taxonomy" id="610380"/>
    <lineage>
        <taxon>Eukaryota</taxon>
        <taxon>Metazoa</taxon>
        <taxon>Ecdysozoa</taxon>
        <taxon>Arthropoda</taxon>
        <taxon>Hexapoda</taxon>
        <taxon>Insecta</taxon>
        <taxon>Pterygota</taxon>
        <taxon>Neoptera</taxon>
        <taxon>Endopterygota</taxon>
        <taxon>Hymenoptera</taxon>
        <taxon>Apocrita</taxon>
        <taxon>Aculeata</taxon>
        <taxon>Formicoidea</taxon>
        <taxon>Formicidae</taxon>
        <taxon>Ponerinae</taxon>
        <taxon>Ponerini</taxon>
        <taxon>Harpegnathos</taxon>
    </lineage>
</organism>
<dbReference type="GO" id="GO:0016279">
    <property type="term" value="F:protein-lysine N-methyltransferase activity"/>
    <property type="evidence" value="ECO:0007669"/>
    <property type="project" value="InterPro"/>
</dbReference>
<dbReference type="Proteomes" id="UP000008237">
    <property type="component" value="Unassembled WGS sequence"/>
</dbReference>
<name>E2BKZ7_HARSA</name>
<dbReference type="FunCoup" id="E2BKZ7">
    <property type="interactions" value="863"/>
</dbReference>
<dbReference type="OrthoDB" id="66144at2759"/>
<comment type="similarity">
    <text evidence="1">Belongs to the ANT/ATPSC lysine N-methyltransferase family.</text>
</comment>
<reference evidence="6 7" key="1">
    <citation type="journal article" date="2010" name="Science">
        <title>Genomic comparison of the ants Camponotus floridanus and Harpegnathos saltator.</title>
        <authorList>
            <person name="Bonasio R."/>
            <person name="Zhang G."/>
            <person name="Ye C."/>
            <person name="Mutti N.S."/>
            <person name="Fang X."/>
            <person name="Qin N."/>
            <person name="Donahue G."/>
            <person name="Yang P."/>
            <person name="Li Q."/>
            <person name="Li C."/>
            <person name="Zhang P."/>
            <person name="Huang Z."/>
            <person name="Berger S.L."/>
            <person name="Reinberg D."/>
            <person name="Wang J."/>
            <person name="Liebig J."/>
        </authorList>
    </citation>
    <scope>NUCLEOTIDE SEQUENCE [LARGE SCALE GENOMIC DNA]</scope>
    <source>
        <strain evidence="6 7">R22 G/1</strain>
    </source>
</reference>
<feature type="transmembrane region" description="Helical" evidence="5">
    <location>
        <begin position="53"/>
        <end position="70"/>
    </location>
</feature>
<keyword evidence="7" id="KW-1185">Reference proteome</keyword>
<keyword evidence="5" id="KW-1133">Transmembrane helix</keyword>
<evidence type="ECO:0000256" key="5">
    <source>
        <dbReference type="SAM" id="Phobius"/>
    </source>
</evidence>
<keyword evidence="3" id="KW-0808">Transferase</keyword>
<protein>
    <submittedName>
        <fullName evidence="6">Protein FAM173B</fullName>
    </submittedName>
</protein>
<dbReference type="GO" id="GO:1905706">
    <property type="term" value="P:regulation of mitochondrial ATP synthesis coupled proton transport"/>
    <property type="evidence" value="ECO:0007669"/>
    <property type="project" value="TreeGrafter"/>
</dbReference>
<dbReference type="InterPro" id="IPR029063">
    <property type="entry name" value="SAM-dependent_MTases_sf"/>
</dbReference>
<keyword evidence="5" id="KW-0472">Membrane</keyword>
<dbReference type="STRING" id="610380.E2BKZ7"/>
<evidence type="ECO:0000313" key="6">
    <source>
        <dbReference type="EMBL" id="EFN83618.1"/>
    </source>
</evidence>
<dbReference type="GO" id="GO:0032259">
    <property type="term" value="P:methylation"/>
    <property type="evidence" value="ECO:0007669"/>
    <property type="project" value="UniProtKB-KW"/>
</dbReference>
<keyword evidence="4" id="KW-0949">S-adenosyl-L-methionine</keyword>
<dbReference type="InParanoid" id="E2BKZ7"/>
<sequence>MEYFSVNKNNVNASQKSSSRIGLFLIAATGLLFCVNNFVLICILYILCPLLGGIATAISIICFPFISPAFRKICLPYVPATNQQIKNVIQALNGRSGTLIDLGSGDGRIVFATAKLGFKAHGIELNTWLVWYSRFKALINGLSQNTAFFKQDLWKYNLKKYDNIIIFGVEQMMEDLERKFNSELCKDSFVIACRFPLPNTHPFMTIGHGVDTVWVYSISQKQL</sequence>
<evidence type="ECO:0000256" key="1">
    <source>
        <dbReference type="ARBA" id="ARBA00010633"/>
    </source>
</evidence>
<dbReference type="PANTHER" id="PTHR13610">
    <property type="entry name" value="METHYLTRANSFERASE DOMAIN-CONTAINING PROTEIN"/>
    <property type="match status" value="1"/>
</dbReference>
<dbReference type="SUPFAM" id="SSF53335">
    <property type="entry name" value="S-adenosyl-L-methionine-dependent methyltransferases"/>
    <property type="match status" value="1"/>
</dbReference>
<evidence type="ECO:0000256" key="3">
    <source>
        <dbReference type="ARBA" id="ARBA00022679"/>
    </source>
</evidence>
<accession>E2BKZ7</accession>
<gene>
    <name evidence="6" type="ORF">EAI_06566</name>
</gene>
<dbReference type="GO" id="GO:0005739">
    <property type="term" value="C:mitochondrion"/>
    <property type="evidence" value="ECO:0007669"/>
    <property type="project" value="TreeGrafter"/>
</dbReference>
<proteinExistence type="inferred from homology"/>
<dbReference type="OMA" id="NPWLVAY"/>
<keyword evidence="5" id="KW-0812">Transmembrane</keyword>
<keyword evidence="2" id="KW-0489">Methyltransferase</keyword>
<feature type="transmembrane region" description="Helical" evidence="5">
    <location>
        <begin position="21"/>
        <end position="47"/>
    </location>
</feature>
<dbReference type="InterPro" id="IPR026170">
    <property type="entry name" value="FAM173A/B"/>
</dbReference>
<evidence type="ECO:0000256" key="2">
    <source>
        <dbReference type="ARBA" id="ARBA00022603"/>
    </source>
</evidence>
<evidence type="ECO:0000313" key="7">
    <source>
        <dbReference type="Proteomes" id="UP000008237"/>
    </source>
</evidence>